<dbReference type="InterPro" id="IPR036734">
    <property type="entry name" value="Neur_chan_lig-bd_sf"/>
</dbReference>
<dbReference type="AlphaFoldDB" id="A0A4C1VVG6"/>
<dbReference type="Pfam" id="PF02931">
    <property type="entry name" value="Neur_chan_LBD"/>
    <property type="match status" value="1"/>
</dbReference>
<gene>
    <name evidence="3" type="primary">nAChRalpha2</name>
    <name evidence="3" type="ORF">EVAR_39283_1</name>
</gene>
<reference evidence="3 4" key="1">
    <citation type="journal article" date="2019" name="Commun. Biol.">
        <title>The bagworm genome reveals a unique fibroin gene that provides high tensile strength.</title>
        <authorList>
            <person name="Kono N."/>
            <person name="Nakamura H."/>
            <person name="Ohtoshi R."/>
            <person name="Tomita M."/>
            <person name="Numata K."/>
            <person name="Arakawa K."/>
        </authorList>
    </citation>
    <scope>NUCLEOTIDE SEQUENCE [LARGE SCALE GENOMIC DNA]</scope>
</reference>
<dbReference type="OrthoDB" id="5975154at2759"/>
<dbReference type="STRING" id="151549.A0A4C1VVG6"/>
<sequence>MGLKILVIFAACSCGPALANPDAKRLYDDLLSNYNRLIRPVYFNNMTVLVKLGLRLSQLIDLMIVKRRNVGVVLHNQVFPNSFSPEPLHADEHYHVEE</sequence>
<feature type="chain" id="PRO_5020039263" evidence="1">
    <location>
        <begin position="20"/>
        <end position="98"/>
    </location>
</feature>
<evidence type="ECO:0000313" key="4">
    <source>
        <dbReference type="Proteomes" id="UP000299102"/>
    </source>
</evidence>
<dbReference type="InterPro" id="IPR006202">
    <property type="entry name" value="Neur_chan_lig-bd"/>
</dbReference>
<feature type="signal peptide" evidence="1">
    <location>
        <begin position="1"/>
        <end position="19"/>
    </location>
</feature>
<dbReference type="Proteomes" id="UP000299102">
    <property type="component" value="Unassembled WGS sequence"/>
</dbReference>
<feature type="domain" description="Neurotransmitter-gated ion-channel ligand-binding" evidence="2">
    <location>
        <begin position="24"/>
        <end position="63"/>
    </location>
</feature>
<keyword evidence="3" id="KW-0675">Receptor</keyword>
<dbReference type="SUPFAM" id="SSF63712">
    <property type="entry name" value="Nicotinic receptor ligand binding domain-like"/>
    <property type="match status" value="1"/>
</dbReference>
<evidence type="ECO:0000313" key="3">
    <source>
        <dbReference type="EMBL" id="GBP43226.1"/>
    </source>
</evidence>
<accession>A0A4C1VVG6</accession>
<name>A0A4C1VVG6_EUMVA</name>
<keyword evidence="4" id="KW-1185">Reference proteome</keyword>
<dbReference type="EMBL" id="BGZK01000432">
    <property type="protein sequence ID" value="GBP43226.1"/>
    <property type="molecule type" value="Genomic_DNA"/>
</dbReference>
<organism evidence="3 4">
    <name type="scientific">Eumeta variegata</name>
    <name type="common">Bagworm moth</name>
    <name type="synonym">Eumeta japonica</name>
    <dbReference type="NCBI Taxonomy" id="151549"/>
    <lineage>
        <taxon>Eukaryota</taxon>
        <taxon>Metazoa</taxon>
        <taxon>Ecdysozoa</taxon>
        <taxon>Arthropoda</taxon>
        <taxon>Hexapoda</taxon>
        <taxon>Insecta</taxon>
        <taxon>Pterygota</taxon>
        <taxon>Neoptera</taxon>
        <taxon>Endopterygota</taxon>
        <taxon>Lepidoptera</taxon>
        <taxon>Glossata</taxon>
        <taxon>Ditrysia</taxon>
        <taxon>Tineoidea</taxon>
        <taxon>Psychidae</taxon>
        <taxon>Oiketicinae</taxon>
        <taxon>Eumeta</taxon>
    </lineage>
</organism>
<proteinExistence type="predicted"/>
<keyword evidence="1" id="KW-0732">Signal</keyword>
<evidence type="ECO:0000256" key="1">
    <source>
        <dbReference type="SAM" id="SignalP"/>
    </source>
</evidence>
<protein>
    <submittedName>
        <fullName evidence="3">Acetylcholine receptor subunit alpha-like 2</fullName>
    </submittedName>
</protein>
<evidence type="ECO:0000259" key="2">
    <source>
        <dbReference type="Pfam" id="PF02931"/>
    </source>
</evidence>
<dbReference type="GO" id="GO:0016020">
    <property type="term" value="C:membrane"/>
    <property type="evidence" value="ECO:0007669"/>
    <property type="project" value="InterPro"/>
</dbReference>
<dbReference type="Gene3D" id="2.70.170.10">
    <property type="entry name" value="Neurotransmitter-gated ion-channel ligand-binding domain"/>
    <property type="match status" value="1"/>
</dbReference>
<dbReference type="GO" id="GO:0005230">
    <property type="term" value="F:extracellular ligand-gated monoatomic ion channel activity"/>
    <property type="evidence" value="ECO:0007669"/>
    <property type="project" value="InterPro"/>
</dbReference>
<comment type="caution">
    <text evidence="3">The sequence shown here is derived from an EMBL/GenBank/DDBJ whole genome shotgun (WGS) entry which is preliminary data.</text>
</comment>